<sequence>MPQKDKNQYQMDINNMNKGKVNVGYEATTGNDTPDQFQNHEDVSTKQTRGKGNKD</sequence>
<dbReference type="RefSeq" id="WP_165902163.1">
    <property type="nucleotide sequence ID" value="NZ_SMAN01000018.1"/>
</dbReference>
<evidence type="ECO:0000313" key="2">
    <source>
        <dbReference type="EMBL" id="TCT19352.1"/>
    </source>
</evidence>
<keyword evidence="3" id="KW-1185">Reference proteome</keyword>
<proteinExistence type="predicted"/>
<accession>A0A4V2V108</accession>
<feature type="region of interest" description="Disordered" evidence="1">
    <location>
        <begin position="23"/>
        <end position="55"/>
    </location>
</feature>
<name>A0A4V2V108_9BACI</name>
<comment type="caution">
    <text evidence="2">The sequence shown here is derived from an EMBL/GenBank/DDBJ whole genome shotgun (WGS) entry which is preliminary data.</text>
</comment>
<organism evidence="2 3">
    <name type="scientific">Melghiribacillus thermohalophilus</name>
    <dbReference type="NCBI Taxonomy" id="1324956"/>
    <lineage>
        <taxon>Bacteria</taxon>
        <taxon>Bacillati</taxon>
        <taxon>Bacillota</taxon>
        <taxon>Bacilli</taxon>
        <taxon>Bacillales</taxon>
        <taxon>Bacillaceae</taxon>
        <taxon>Melghiribacillus</taxon>
    </lineage>
</organism>
<evidence type="ECO:0000313" key="3">
    <source>
        <dbReference type="Proteomes" id="UP000294650"/>
    </source>
</evidence>
<protein>
    <submittedName>
        <fullName evidence="2">Uncharacterized protein</fullName>
    </submittedName>
</protein>
<evidence type="ECO:0000256" key="1">
    <source>
        <dbReference type="SAM" id="MobiDB-lite"/>
    </source>
</evidence>
<dbReference type="AlphaFoldDB" id="A0A4V2V108"/>
<dbReference type="Proteomes" id="UP000294650">
    <property type="component" value="Unassembled WGS sequence"/>
</dbReference>
<reference evidence="2 3" key="1">
    <citation type="submission" date="2019-03" db="EMBL/GenBank/DDBJ databases">
        <title>Genomic Encyclopedia of Type Strains, Phase IV (KMG-IV): sequencing the most valuable type-strain genomes for metagenomic binning, comparative biology and taxonomic classification.</title>
        <authorList>
            <person name="Goeker M."/>
        </authorList>
    </citation>
    <scope>NUCLEOTIDE SEQUENCE [LARGE SCALE GENOMIC DNA]</scope>
    <source>
        <strain evidence="2 3">DSM 25894</strain>
    </source>
</reference>
<feature type="compositionally biased region" description="Polar residues" evidence="1">
    <location>
        <begin position="28"/>
        <end position="37"/>
    </location>
</feature>
<dbReference type="EMBL" id="SMAN01000018">
    <property type="protein sequence ID" value="TCT19352.1"/>
    <property type="molecule type" value="Genomic_DNA"/>
</dbReference>
<gene>
    <name evidence="2" type="ORF">EDD68_11836</name>
</gene>